<dbReference type="EMBL" id="CM042886">
    <property type="protein sequence ID" value="KAI4341412.1"/>
    <property type="molecule type" value="Genomic_DNA"/>
</dbReference>
<sequence>MNSLIFLSELPPFLTALFARSLSFAAFLLKSLLHSPFTTRFMHASTSCLPIKSCSPFRALTPTFHTTSRNLALVGWSLHDGIPIIGTPMLRALRVEFHPRV</sequence>
<organism evidence="1 2">
    <name type="scientific">Melastoma candidum</name>
    <dbReference type="NCBI Taxonomy" id="119954"/>
    <lineage>
        <taxon>Eukaryota</taxon>
        <taxon>Viridiplantae</taxon>
        <taxon>Streptophyta</taxon>
        <taxon>Embryophyta</taxon>
        <taxon>Tracheophyta</taxon>
        <taxon>Spermatophyta</taxon>
        <taxon>Magnoliopsida</taxon>
        <taxon>eudicotyledons</taxon>
        <taxon>Gunneridae</taxon>
        <taxon>Pentapetalae</taxon>
        <taxon>rosids</taxon>
        <taxon>malvids</taxon>
        <taxon>Myrtales</taxon>
        <taxon>Melastomataceae</taxon>
        <taxon>Melastomatoideae</taxon>
        <taxon>Melastomateae</taxon>
        <taxon>Melastoma</taxon>
    </lineage>
</organism>
<accession>A0ACB9NXN1</accession>
<proteinExistence type="predicted"/>
<gene>
    <name evidence="1" type="ORF">MLD38_026139</name>
</gene>
<evidence type="ECO:0000313" key="1">
    <source>
        <dbReference type="EMBL" id="KAI4341412.1"/>
    </source>
</evidence>
<dbReference type="Proteomes" id="UP001057402">
    <property type="component" value="Chromosome 7"/>
</dbReference>
<protein>
    <submittedName>
        <fullName evidence="1">Uncharacterized protein</fullName>
    </submittedName>
</protein>
<name>A0ACB9NXN1_9MYRT</name>
<comment type="caution">
    <text evidence="1">The sequence shown here is derived from an EMBL/GenBank/DDBJ whole genome shotgun (WGS) entry which is preliminary data.</text>
</comment>
<evidence type="ECO:0000313" key="2">
    <source>
        <dbReference type="Proteomes" id="UP001057402"/>
    </source>
</evidence>
<keyword evidence="2" id="KW-1185">Reference proteome</keyword>
<reference evidence="2" key="1">
    <citation type="journal article" date="2023" name="Front. Plant Sci.">
        <title>Chromosomal-level genome assembly of Melastoma candidum provides insights into trichome evolution.</title>
        <authorList>
            <person name="Zhong Y."/>
            <person name="Wu W."/>
            <person name="Sun C."/>
            <person name="Zou P."/>
            <person name="Liu Y."/>
            <person name="Dai S."/>
            <person name="Zhou R."/>
        </authorList>
    </citation>
    <scope>NUCLEOTIDE SEQUENCE [LARGE SCALE GENOMIC DNA]</scope>
</reference>